<dbReference type="InterPro" id="IPR005198">
    <property type="entry name" value="Glyco_hydro_76"/>
</dbReference>
<dbReference type="GO" id="GO:0008496">
    <property type="term" value="F:mannan endo-1,6-alpha-mannosidase activity"/>
    <property type="evidence" value="ECO:0007669"/>
    <property type="project" value="UniProtKB-EC"/>
</dbReference>
<keyword evidence="6" id="KW-0325">Glycoprotein</keyword>
<name>A0A6A6E6Y2_9PEZI</name>
<dbReference type="PANTHER" id="PTHR12145">
    <property type="entry name" value="MANNAN ENDO-1,6-ALPHA-MANNOSIDASE DCW1"/>
    <property type="match status" value="1"/>
</dbReference>
<dbReference type="GO" id="GO:0016052">
    <property type="term" value="P:carbohydrate catabolic process"/>
    <property type="evidence" value="ECO:0007669"/>
    <property type="project" value="InterPro"/>
</dbReference>
<dbReference type="GO" id="GO:0009272">
    <property type="term" value="P:fungal-type cell wall biogenesis"/>
    <property type="evidence" value="ECO:0007669"/>
    <property type="project" value="TreeGrafter"/>
</dbReference>
<dbReference type="Gene3D" id="1.50.10.20">
    <property type="match status" value="1"/>
</dbReference>
<evidence type="ECO:0000313" key="10">
    <source>
        <dbReference type="Proteomes" id="UP000800200"/>
    </source>
</evidence>
<evidence type="ECO:0000256" key="8">
    <source>
        <dbReference type="SAM" id="SignalP"/>
    </source>
</evidence>
<evidence type="ECO:0000256" key="5">
    <source>
        <dbReference type="ARBA" id="ARBA00022801"/>
    </source>
</evidence>
<dbReference type="InterPro" id="IPR014480">
    <property type="entry name" value="Mannan-1_6-alpha_mannosidase"/>
</dbReference>
<protein>
    <recommendedName>
        <fullName evidence="3">mannan endo-1,6-alpha-mannosidase</fullName>
        <ecNumber evidence="3">3.2.1.101</ecNumber>
    </recommendedName>
</protein>
<dbReference type="Proteomes" id="UP000800200">
    <property type="component" value="Unassembled WGS sequence"/>
</dbReference>
<comment type="similarity">
    <text evidence="2">Belongs to the glycosyl hydrolase 76 family.</text>
</comment>
<sequence length="383" mass="41468">MRFLNLVIVLSASTISFSTALDLDQNSLSSIKDSASDIAKSLTFLYPDKDVGLLPAPYWWWQSGSALDGLIAYWHTTGDGQYNNLVAKTLVSQGTDKKDFMTPDATGNDDQAWRGIAAMSAAEYGLLSPPNSPSWLELTQNVLNEQKGRWDDGRCGGGMKWKINQGDDGWHYKSTITNGLFFQLAARIGRFTGDVEALKWAEKSYDWTVGVGLIDKDYNVYDGTDDAKGSGCVDVNHDQWSYNVGVFMYGAAVMADKTGDKKWADRANGFVSSAQRNFVKNGALFESKCEGQGNCNTDQQSFKAALARWMGATATLLPDTKDEVGNVMGDAAGGVAKAFDAKWGATEQLTALETVGALICTSGKDAPGKPKEGKRGALMRFVA</sequence>
<organism evidence="9 10">
    <name type="scientific">Zopfia rhizophila CBS 207.26</name>
    <dbReference type="NCBI Taxonomy" id="1314779"/>
    <lineage>
        <taxon>Eukaryota</taxon>
        <taxon>Fungi</taxon>
        <taxon>Dikarya</taxon>
        <taxon>Ascomycota</taxon>
        <taxon>Pezizomycotina</taxon>
        <taxon>Dothideomycetes</taxon>
        <taxon>Dothideomycetes incertae sedis</taxon>
        <taxon>Zopfiaceae</taxon>
        <taxon>Zopfia</taxon>
    </lineage>
</organism>
<dbReference type="SUPFAM" id="SSF48208">
    <property type="entry name" value="Six-hairpin glycosidases"/>
    <property type="match status" value="1"/>
</dbReference>
<feature type="chain" id="PRO_5025449155" description="mannan endo-1,6-alpha-mannosidase" evidence="8">
    <location>
        <begin position="21"/>
        <end position="383"/>
    </location>
</feature>
<dbReference type="InterPro" id="IPR008928">
    <property type="entry name" value="6-hairpin_glycosidase_sf"/>
</dbReference>
<evidence type="ECO:0000256" key="1">
    <source>
        <dbReference type="ARBA" id="ARBA00001452"/>
    </source>
</evidence>
<gene>
    <name evidence="9" type="ORF">K469DRAFT_706752</name>
</gene>
<keyword evidence="4 8" id="KW-0732">Signal</keyword>
<dbReference type="Pfam" id="PF03663">
    <property type="entry name" value="Glyco_hydro_76"/>
    <property type="match status" value="1"/>
</dbReference>
<evidence type="ECO:0000256" key="6">
    <source>
        <dbReference type="ARBA" id="ARBA00023180"/>
    </source>
</evidence>
<evidence type="ECO:0000256" key="2">
    <source>
        <dbReference type="ARBA" id="ARBA00009699"/>
    </source>
</evidence>
<evidence type="ECO:0000313" key="9">
    <source>
        <dbReference type="EMBL" id="KAF2186765.1"/>
    </source>
</evidence>
<evidence type="ECO:0000256" key="4">
    <source>
        <dbReference type="ARBA" id="ARBA00022729"/>
    </source>
</evidence>
<comment type="catalytic activity">
    <reaction evidence="1">
        <text>Random hydrolysis of (1-&gt;6)-alpha-D-mannosidic linkages in unbranched (1-&gt;6)-mannans.</text>
        <dbReference type="EC" id="3.2.1.101"/>
    </reaction>
</comment>
<dbReference type="PANTHER" id="PTHR12145:SF36">
    <property type="entry name" value="MANNAN ENDO-1,6-ALPHA-MANNOSIDASE DCW1"/>
    <property type="match status" value="1"/>
</dbReference>
<dbReference type="EMBL" id="ML994629">
    <property type="protein sequence ID" value="KAF2186765.1"/>
    <property type="molecule type" value="Genomic_DNA"/>
</dbReference>
<reference evidence="9" key="1">
    <citation type="journal article" date="2020" name="Stud. Mycol.">
        <title>101 Dothideomycetes genomes: a test case for predicting lifestyles and emergence of pathogens.</title>
        <authorList>
            <person name="Haridas S."/>
            <person name="Albert R."/>
            <person name="Binder M."/>
            <person name="Bloem J."/>
            <person name="Labutti K."/>
            <person name="Salamov A."/>
            <person name="Andreopoulos B."/>
            <person name="Baker S."/>
            <person name="Barry K."/>
            <person name="Bills G."/>
            <person name="Bluhm B."/>
            <person name="Cannon C."/>
            <person name="Castanera R."/>
            <person name="Culley D."/>
            <person name="Daum C."/>
            <person name="Ezra D."/>
            <person name="Gonzalez J."/>
            <person name="Henrissat B."/>
            <person name="Kuo A."/>
            <person name="Liang C."/>
            <person name="Lipzen A."/>
            <person name="Lutzoni F."/>
            <person name="Magnuson J."/>
            <person name="Mondo S."/>
            <person name="Nolan M."/>
            <person name="Ohm R."/>
            <person name="Pangilinan J."/>
            <person name="Park H.-J."/>
            <person name="Ramirez L."/>
            <person name="Alfaro M."/>
            <person name="Sun H."/>
            <person name="Tritt A."/>
            <person name="Yoshinaga Y."/>
            <person name="Zwiers L.-H."/>
            <person name="Turgeon B."/>
            <person name="Goodwin S."/>
            <person name="Spatafora J."/>
            <person name="Crous P."/>
            <person name="Grigoriev I."/>
        </authorList>
    </citation>
    <scope>NUCLEOTIDE SEQUENCE</scope>
    <source>
        <strain evidence="9">CBS 207.26</strain>
    </source>
</reference>
<keyword evidence="7" id="KW-0326">Glycosidase</keyword>
<evidence type="ECO:0000256" key="3">
    <source>
        <dbReference type="ARBA" id="ARBA00012350"/>
    </source>
</evidence>
<evidence type="ECO:0000256" key="7">
    <source>
        <dbReference type="ARBA" id="ARBA00023295"/>
    </source>
</evidence>
<keyword evidence="5 9" id="KW-0378">Hydrolase</keyword>
<proteinExistence type="inferred from homology"/>
<dbReference type="OrthoDB" id="4187847at2759"/>
<feature type="signal peptide" evidence="8">
    <location>
        <begin position="1"/>
        <end position="20"/>
    </location>
</feature>
<accession>A0A6A6E6Y2</accession>
<keyword evidence="10" id="KW-1185">Reference proteome</keyword>
<dbReference type="AlphaFoldDB" id="A0A6A6E6Y2"/>
<dbReference type="EC" id="3.2.1.101" evidence="3"/>